<keyword evidence="3" id="KW-1185">Reference proteome</keyword>
<evidence type="ECO:0000313" key="2">
    <source>
        <dbReference type="EMBL" id="EAY31773.1"/>
    </source>
</evidence>
<evidence type="ECO:0000256" key="1">
    <source>
        <dbReference type="SAM" id="Phobius"/>
    </source>
</evidence>
<evidence type="ECO:0000313" key="3">
    <source>
        <dbReference type="Proteomes" id="UP000004095"/>
    </source>
</evidence>
<dbReference type="AlphaFoldDB" id="A1ZDN4"/>
<name>A1ZDN4_MICM2</name>
<keyword evidence="1" id="KW-0812">Transmembrane</keyword>
<keyword evidence="1" id="KW-0472">Membrane</keyword>
<accession>A1ZDN4</accession>
<dbReference type="EMBL" id="AAWS01000002">
    <property type="protein sequence ID" value="EAY31773.1"/>
    <property type="molecule type" value="Genomic_DNA"/>
</dbReference>
<protein>
    <submittedName>
        <fullName evidence="2">Uncharacterized protein</fullName>
    </submittedName>
</protein>
<keyword evidence="1" id="KW-1133">Transmembrane helix</keyword>
<gene>
    <name evidence="2" type="ORF">M23134_05279</name>
</gene>
<dbReference type="Proteomes" id="UP000004095">
    <property type="component" value="Unassembled WGS sequence"/>
</dbReference>
<proteinExistence type="predicted"/>
<comment type="caution">
    <text evidence="2">The sequence shown here is derived from an EMBL/GenBank/DDBJ whole genome shotgun (WGS) entry which is preliminary data.</text>
</comment>
<organism evidence="2 3">
    <name type="scientific">Microscilla marina ATCC 23134</name>
    <dbReference type="NCBI Taxonomy" id="313606"/>
    <lineage>
        <taxon>Bacteria</taxon>
        <taxon>Pseudomonadati</taxon>
        <taxon>Bacteroidota</taxon>
        <taxon>Cytophagia</taxon>
        <taxon>Cytophagales</taxon>
        <taxon>Microscillaceae</taxon>
        <taxon>Microscilla</taxon>
    </lineage>
</organism>
<feature type="transmembrane region" description="Helical" evidence="1">
    <location>
        <begin position="37"/>
        <end position="59"/>
    </location>
</feature>
<sequence length="60" mass="7585">MYIHTITIFSFKQRWFVFFEKKVEILTKTLYHLIYNYYFYNTCCLALHHNVGLFTYLFYH</sequence>
<reference evidence="2 3" key="1">
    <citation type="submission" date="2007-01" db="EMBL/GenBank/DDBJ databases">
        <authorList>
            <person name="Haygood M."/>
            <person name="Podell S."/>
            <person name="Anderson C."/>
            <person name="Hopkinson B."/>
            <person name="Roe K."/>
            <person name="Barbeau K."/>
            <person name="Gaasterland T."/>
            <person name="Ferriera S."/>
            <person name="Johnson J."/>
            <person name="Kravitz S."/>
            <person name="Beeson K."/>
            <person name="Sutton G."/>
            <person name="Rogers Y.-H."/>
            <person name="Friedman R."/>
            <person name="Frazier M."/>
            <person name="Venter J.C."/>
        </authorList>
    </citation>
    <scope>NUCLEOTIDE SEQUENCE [LARGE SCALE GENOMIC DNA]</scope>
    <source>
        <strain evidence="2 3">ATCC 23134</strain>
    </source>
</reference>